<keyword evidence="1" id="KW-0175">Coiled coil</keyword>
<accession>A0ABQ1L118</accession>
<gene>
    <name evidence="3" type="ORF">GCM10011386_03370</name>
</gene>
<name>A0ABQ1L118_9SPHI</name>
<organism evidence="3 4">
    <name type="scientific">Parapedobacter defluvii</name>
    <dbReference type="NCBI Taxonomy" id="2045106"/>
    <lineage>
        <taxon>Bacteria</taxon>
        <taxon>Pseudomonadati</taxon>
        <taxon>Bacteroidota</taxon>
        <taxon>Sphingobacteriia</taxon>
        <taxon>Sphingobacteriales</taxon>
        <taxon>Sphingobacteriaceae</taxon>
        <taxon>Parapedobacter</taxon>
    </lineage>
</organism>
<dbReference type="Proteomes" id="UP000597338">
    <property type="component" value="Unassembled WGS sequence"/>
</dbReference>
<protein>
    <recommendedName>
        <fullName evidence="5">OmpH family outer membrane protein</fullName>
    </recommendedName>
</protein>
<evidence type="ECO:0008006" key="5">
    <source>
        <dbReference type="Google" id="ProtNLM"/>
    </source>
</evidence>
<comment type="caution">
    <text evidence="3">The sequence shown here is derived from an EMBL/GenBank/DDBJ whole genome shotgun (WGS) entry which is preliminary data.</text>
</comment>
<reference evidence="4" key="1">
    <citation type="journal article" date="2019" name="Int. J. Syst. Evol. Microbiol.">
        <title>The Global Catalogue of Microorganisms (GCM) 10K type strain sequencing project: providing services to taxonomists for standard genome sequencing and annotation.</title>
        <authorList>
            <consortium name="The Broad Institute Genomics Platform"/>
            <consortium name="The Broad Institute Genome Sequencing Center for Infectious Disease"/>
            <person name="Wu L."/>
            <person name="Ma J."/>
        </authorList>
    </citation>
    <scope>NUCLEOTIDE SEQUENCE [LARGE SCALE GENOMIC DNA]</scope>
    <source>
        <strain evidence="4">CGMCC 1.15342</strain>
    </source>
</reference>
<feature type="coiled-coil region" evidence="1">
    <location>
        <begin position="106"/>
        <end position="140"/>
    </location>
</feature>
<dbReference type="RefSeq" id="WP_188746748.1">
    <property type="nucleotide sequence ID" value="NZ_BMIK01000001.1"/>
</dbReference>
<proteinExistence type="predicted"/>
<sequence>MKTLVIIALFATANLGTTLFAHPLKAPTAIHADDFKSKIAFHQNNISILWNQYDLSVQRIRNSAGSHAELERDEAYFVAVYQKDIDNNIRVEESKKIIAEIKAKYIKEHEQRSAQEARRMATLQTQLKNALEREANALSKTKEAYAGLTAIPAAFSEVENYVNESIERADLLLADSPETTIAVR</sequence>
<dbReference type="EMBL" id="BMIK01000001">
    <property type="protein sequence ID" value="GGC14912.1"/>
    <property type="molecule type" value="Genomic_DNA"/>
</dbReference>
<keyword evidence="2" id="KW-0732">Signal</keyword>
<feature type="signal peptide" evidence="2">
    <location>
        <begin position="1"/>
        <end position="21"/>
    </location>
</feature>
<evidence type="ECO:0000256" key="1">
    <source>
        <dbReference type="SAM" id="Coils"/>
    </source>
</evidence>
<evidence type="ECO:0000313" key="3">
    <source>
        <dbReference type="EMBL" id="GGC14912.1"/>
    </source>
</evidence>
<feature type="chain" id="PRO_5047399476" description="OmpH family outer membrane protein" evidence="2">
    <location>
        <begin position="22"/>
        <end position="184"/>
    </location>
</feature>
<keyword evidence="4" id="KW-1185">Reference proteome</keyword>
<evidence type="ECO:0000313" key="4">
    <source>
        <dbReference type="Proteomes" id="UP000597338"/>
    </source>
</evidence>
<evidence type="ECO:0000256" key="2">
    <source>
        <dbReference type="SAM" id="SignalP"/>
    </source>
</evidence>